<dbReference type="GO" id="GO:0009751">
    <property type="term" value="P:response to salicylic acid"/>
    <property type="evidence" value="ECO:0007669"/>
    <property type="project" value="TreeGrafter"/>
</dbReference>
<keyword evidence="4" id="KW-0804">Transcription</keyword>
<dbReference type="GO" id="GO:0003677">
    <property type="term" value="F:DNA binding"/>
    <property type="evidence" value="ECO:0007669"/>
    <property type="project" value="UniProtKB-KW"/>
</dbReference>
<evidence type="ECO:0000259" key="8">
    <source>
        <dbReference type="PROSITE" id="PS51294"/>
    </source>
</evidence>
<comment type="caution">
    <text evidence="9">The sequence shown here is derived from an EMBL/GenBank/DDBJ whole genome shotgun (WGS) entry which is preliminary data.</text>
</comment>
<evidence type="ECO:0000313" key="10">
    <source>
        <dbReference type="Proteomes" id="UP000265520"/>
    </source>
</evidence>
<keyword evidence="3" id="KW-0238">DNA-binding</keyword>
<proteinExistence type="predicted"/>
<dbReference type="InterPro" id="IPR052245">
    <property type="entry name" value="Plant_Stress_Dev_TF"/>
</dbReference>
<dbReference type="GO" id="GO:0009739">
    <property type="term" value="P:response to gibberellin"/>
    <property type="evidence" value="ECO:0007669"/>
    <property type="project" value="TreeGrafter"/>
</dbReference>
<feature type="compositionally biased region" description="Basic and acidic residues" evidence="6">
    <location>
        <begin position="71"/>
        <end position="81"/>
    </location>
</feature>
<evidence type="ECO:0000256" key="1">
    <source>
        <dbReference type="ARBA" id="ARBA00004123"/>
    </source>
</evidence>
<dbReference type="InterPro" id="IPR001005">
    <property type="entry name" value="SANT/Myb"/>
</dbReference>
<evidence type="ECO:0000256" key="6">
    <source>
        <dbReference type="SAM" id="MobiDB-lite"/>
    </source>
</evidence>
<dbReference type="InterPro" id="IPR017930">
    <property type="entry name" value="Myb_dom"/>
</dbReference>
<dbReference type="FunFam" id="1.10.10.60:FF:000009">
    <property type="entry name" value="transcription factor MYB1R1"/>
    <property type="match status" value="1"/>
</dbReference>
<dbReference type="PANTHER" id="PTHR44191">
    <property type="entry name" value="TRANSCRIPTION FACTOR KUA1"/>
    <property type="match status" value="1"/>
</dbReference>
<organism evidence="9 10">
    <name type="scientific">Trifolium medium</name>
    <dbReference type="NCBI Taxonomy" id="97028"/>
    <lineage>
        <taxon>Eukaryota</taxon>
        <taxon>Viridiplantae</taxon>
        <taxon>Streptophyta</taxon>
        <taxon>Embryophyta</taxon>
        <taxon>Tracheophyta</taxon>
        <taxon>Spermatophyta</taxon>
        <taxon>Magnoliopsida</taxon>
        <taxon>eudicotyledons</taxon>
        <taxon>Gunneridae</taxon>
        <taxon>Pentapetalae</taxon>
        <taxon>rosids</taxon>
        <taxon>fabids</taxon>
        <taxon>Fabales</taxon>
        <taxon>Fabaceae</taxon>
        <taxon>Papilionoideae</taxon>
        <taxon>50 kb inversion clade</taxon>
        <taxon>NPAAA clade</taxon>
        <taxon>Hologalegina</taxon>
        <taxon>IRL clade</taxon>
        <taxon>Trifolieae</taxon>
        <taxon>Trifolium</taxon>
    </lineage>
</organism>
<dbReference type="InterPro" id="IPR009057">
    <property type="entry name" value="Homeodomain-like_sf"/>
</dbReference>
<keyword evidence="2" id="KW-0805">Transcription regulation</keyword>
<dbReference type="NCBIfam" id="TIGR01557">
    <property type="entry name" value="myb_SHAQKYF"/>
    <property type="match status" value="1"/>
</dbReference>
<evidence type="ECO:0000313" key="9">
    <source>
        <dbReference type="EMBL" id="MCH81364.1"/>
    </source>
</evidence>
<dbReference type="PANTHER" id="PTHR44191:SF13">
    <property type="entry name" value="DUPLICATED HOMEODOMAIN-LIKE SUPERFAMILY PROTEIN"/>
    <property type="match status" value="1"/>
</dbReference>
<keyword evidence="10" id="KW-1185">Reference proteome</keyword>
<comment type="subcellular location">
    <subcellularLocation>
        <location evidence="1">Nucleus</location>
    </subcellularLocation>
</comment>
<name>A0A392M4Q6_9FABA</name>
<feature type="domain" description="Myb-like" evidence="7">
    <location>
        <begin position="11"/>
        <end position="63"/>
    </location>
</feature>
<dbReference type="PROSITE" id="PS51294">
    <property type="entry name" value="HTH_MYB"/>
    <property type="match status" value="1"/>
</dbReference>
<dbReference type="EMBL" id="LXQA010002206">
    <property type="protein sequence ID" value="MCH81364.1"/>
    <property type="molecule type" value="Genomic_DNA"/>
</dbReference>
<accession>A0A392M4Q6</accession>
<dbReference type="InterPro" id="IPR006447">
    <property type="entry name" value="Myb_dom_plants"/>
</dbReference>
<gene>
    <name evidence="9" type="ORF">A2U01_0002150</name>
</gene>
<feature type="domain" description="HTH myb-type" evidence="8">
    <location>
        <begin position="11"/>
        <end position="68"/>
    </location>
</feature>
<dbReference type="Gene3D" id="1.10.10.60">
    <property type="entry name" value="Homeodomain-like"/>
    <property type="match status" value="1"/>
</dbReference>
<dbReference type="GO" id="GO:0005634">
    <property type="term" value="C:nucleus"/>
    <property type="evidence" value="ECO:0007669"/>
    <property type="project" value="UniProtKB-SubCell"/>
</dbReference>
<dbReference type="SMART" id="SM00717">
    <property type="entry name" value="SANT"/>
    <property type="match status" value="1"/>
</dbReference>
<feature type="region of interest" description="Disordered" evidence="6">
    <location>
        <begin position="57"/>
        <end position="81"/>
    </location>
</feature>
<evidence type="ECO:0000256" key="4">
    <source>
        <dbReference type="ARBA" id="ARBA00023163"/>
    </source>
</evidence>
<feature type="region of interest" description="Disordered" evidence="6">
    <location>
        <begin position="1"/>
        <end position="21"/>
    </location>
</feature>
<dbReference type="PROSITE" id="PS50090">
    <property type="entry name" value="MYB_LIKE"/>
    <property type="match status" value="1"/>
</dbReference>
<dbReference type="CDD" id="cd00167">
    <property type="entry name" value="SANT"/>
    <property type="match status" value="1"/>
</dbReference>
<reference evidence="9 10" key="1">
    <citation type="journal article" date="2018" name="Front. Plant Sci.">
        <title>Red Clover (Trifolium pratense) and Zigzag Clover (T. medium) - A Picture of Genomic Similarities and Differences.</title>
        <authorList>
            <person name="Dluhosova J."/>
            <person name="Istvanek J."/>
            <person name="Nedelnik J."/>
            <person name="Repkova J."/>
        </authorList>
    </citation>
    <scope>NUCLEOTIDE SEQUENCE [LARGE SCALE GENOMIC DNA]</scope>
    <source>
        <strain evidence="10">cv. 10/8</strain>
        <tissue evidence="9">Leaf</tissue>
    </source>
</reference>
<dbReference type="Proteomes" id="UP000265520">
    <property type="component" value="Unassembled WGS sequence"/>
</dbReference>
<evidence type="ECO:0000256" key="3">
    <source>
        <dbReference type="ARBA" id="ARBA00023125"/>
    </source>
</evidence>
<protein>
    <submittedName>
        <fullName evidence="9">Transcription factor DIVARICATA-like</fullName>
    </submittedName>
</protein>
<evidence type="ECO:0000256" key="5">
    <source>
        <dbReference type="ARBA" id="ARBA00023242"/>
    </source>
</evidence>
<evidence type="ECO:0000256" key="2">
    <source>
        <dbReference type="ARBA" id="ARBA00023015"/>
    </source>
</evidence>
<dbReference type="SUPFAM" id="SSF46689">
    <property type="entry name" value="Homeodomain-like"/>
    <property type="match status" value="1"/>
</dbReference>
<keyword evidence="5" id="KW-0539">Nucleus</keyword>
<dbReference type="GO" id="GO:0006355">
    <property type="term" value="P:regulation of DNA-templated transcription"/>
    <property type="evidence" value="ECO:0007669"/>
    <property type="project" value="UniProtKB-ARBA"/>
</dbReference>
<dbReference type="Pfam" id="PF00249">
    <property type="entry name" value="Myb_DNA-binding"/>
    <property type="match status" value="1"/>
</dbReference>
<evidence type="ECO:0000259" key="7">
    <source>
        <dbReference type="PROSITE" id="PS50090"/>
    </source>
</evidence>
<dbReference type="AlphaFoldDB" id="A0A392M4Q6"/>
<sequence length="81" mass="9824">MSDSKTRHGDNKRKKGTPWTEEEHRLFLAGLKEYKKGDWRSISRYFVVTRTHTQVASHAQKKYFNHQKEKKNKEREKIKYS</sequence>
<feature type="compositionally biased region" description="Basic residues" evidence="6">
    <location>
        <begin position="59"/>
        <end position="70"/>
    </location>
</feature>